<dbReference type="Gene3D" id="3.20.80.10">
    <property type="entry name" value="Regulatory factor, effector binding domain"/>
    <property type="match status" value="1"/>
</dbReference>
<comment type="caution">
    <text evidence="2">The sequence shown here is derived from an EMBL/GenBank/DDBJ whole genome shotgun (WGS) entry which is preliminary data.</text>
</comment>
<protein>
    <submittedName>
        <fullName evidence="2">AraC family transcriptional regulator</fullName>
    </submittedName>
</protein>
<dbReference type="EMBL" id="JAFBEB010000011">
    <property type="protein sequence ID" value="MBM7591354.1"/>
    <property type="molecule type" value="Genomic_DNA"/>
</dbReference>
<dbReference type="InterPro" id="IPR010499">
    <property type="entry name" value="AraC_E-bd"/>
</dbReference>
<evidence type="ECO:0000313" key="3">
    <source>
        <dbReference type="Proteomes" id="UP000717624"/>
    </source>
</evidence>
<organism evidence="2 3">
    <name type="scientific">Brevibacillus fulvus</name>
    <dbReference type="NCBI Taxonomy" id="1125967"/>
    <lineage>
        <taxon>Bacteria</taxon>
        <taxon>Bacillati</taxon>
        <taxon>Bacillota</taxon>
        <taxon>Bacilli</taxon>
        <taxon>Bacillales</taxon>
        <taxon>Paenibacillaceae</taxon>
        <taxon>Brevibacillus</taxon>
    </lineage>
</organism>
<dbReference type="RefSeq" id="WP_204519066.1">
    <property type="nucleotide sequence ID" value="NZ_BAABIN010000003.1"/>
</dbReference>
<dbReference type="AlphaFoldDB" id="A0A938XZY6"/>
<dbReference type="SMART" id="SM00871">
    <property type="entry name" value="AraC_E_bind"/>
    <property type="match status" value="1"/>
</dbReference>
<dbReference type="InterPro" id="IPR029442">
    <property type="entry name" value="GyrI-like"/>
</dbReference>
<name>A0A938XZY6_9BACL</name>
<evidence type="ECO:0000313" key="2">
    <source>
        <dbReference type="EMBL" id="MBM7591354.1"/>
    </source>
</evidence>
<sequence length="148" mass="16800">MEITIGKQPEFHLVGLFYAGPFSALSQGVPNMVKTLQSRLAQIPHKRDPLTRYEVSFEDPNGIYTILACTEVEQFQIPPGMIGYTVPALTYAHAVHHGPLVEVPNTYISVFRWLAEHGYTRRTDLHSIERYHADTENNRVEILIPLEA</sequence>
<dbReference type="InterPro" id="IPR011256">
    <property type="entry name" value="Reg_factor_effector_dom_sf"/>
</dbReference>
<dbReference type="SUPFAM" id="SSF55136">
    <property type="entry name" value="Probable bacterial effector-binding domain"/>
    <property type="match status" value="1"/>
</dbReference>
<gene>
    <name evidence="2" type="ORF">JOD01_002993</name>
</gene>
<dbReference type="Pfam" id="PF06445">
    <property type="entry name" value="GyrI-like"/>
    <property type="match status" value="1"/>
</dbReference>
<dbReference type="Proteomes" id="UP000717624">
    <property type="component" value="Unassembled WGS sequence"/>
</dbReference>
<keyword evidence="3" id="KW-1185">Reference proteome</keyword>
<accession>A0A938XZY6</accession>
<proteinExistence type="predicted"/>
<evidence type="ECO:0000259" key="1">
    <source>
        <dbReference type="SMART" id="SM00871"/>
    </source>
</evidence>
<reference evidence="2" key="1">
    <citation type="submission" date="2021-01" db="EMBL/GenBank/DDBJ databases">
        <title>Genomic Encyclopedia of Type Strains, Phase IV (KMG-IV): sequencing the most valuable type-strain genomes for metagenomic binning, comparative biology and taxonomic classification.</title>
        <authorList>
            <person name="Goeker M."/>
        </authorList>
    </citation>
    <scope>NUCLEOTIDE SEQUENCE</scope>
    <source>
        <strain evidence="2">DSM 25523</strain>
    </source>
</reference>
<feature type="domain" description="AraC effector-binding" evidence="1">
    <location>
        <begin position="1"/>
        <end position="147"/>
    </location>
</feature>